<evidence type="ECO:0000313" key="2">
    <source>
        <dbReference type="Proteomes" id="UP000243524"/>
    </source>
</evidence>
<comment type="caution">
    <text evidence="1">The sequence shown here is derived from an EMBL/GenBank/DDBJ whole genome shotgun (WGS) entry which is preliminary data.</text>
</comment>
<gene>
    <name evidence="1" type="ORF">CEY16_13260</name>
</gene>
<dbReference type="EMBL" id="PJNH01000004">
    <property type="protein sequence ID" value="PKR76782.1"/>
    <property type="molecule type" value="Genomic_DNA"/>
</dbReference>
<keyword evidence="1" id="KW-0418">Kinase</keyword>
<dbReference type="OrthoDB" id="1420794at2"/>
<organism evidence="1 2">
    <name type="scientific">Halalkalibacillus sediminis</name>
    <dbReference type="NCBI Taxonomy" id="2018042"/>
    <lineage>
        <taxon>Bacteria</taxon>
        <taxon>Bacillati</taxon>
        <taxon>Bacillota</taxon>
        <taxon>Bacilli</taxon>
        <taxon>Bacillales</taxon>
        <taxon>Bacillaceae</taxon>
        <taxon>Halalkalibacillus</taxon>
    </lineage>
</organism>
<dbReference type="PANTHER" id="PTHR10285">
    <property type="entry name" value="URIDINE KINASE"/>
    <property type="match status" value="1"/>
</dbReference>
<dbReference type="NCBIfam" id="NF005807">
    <property type="entry name" value="PRK07667.1"/>
    <property type="match status" value="1"/>
</dbReference>
<dbReference type="InterPro" id="IPR027417">
    <property type="entry name" value="P-loop_NTPase"/>
</dbReference>
<dbReference type="GO" id="GO:0016301">
    <property type="term" value="F:kinase activity"/>
    <property type="evidence" value="ECO:0007669"/>
    <property type="project" value="UniProtKB-KW"/>
</dbReference>
<sequence>MYKEIARELLARFLNNHFRKRPFIVAIDGLSGSGKTTLASLLQRELTEKHKYNVSIIHIDDHIEKRDKRYNTGREEWYEYYFLQWDISSIQKRLFIPLHRNCSELYLPFYNQPTDTTSNREIPTNNVDIIIIEGIFLQRNEWMSFYDFTVFLDCPRAIRYQRVLDRDSYIGNLEERLHKYKRRYWAGEDFYMKNEQPIEKADKVYEVK</sequence>
<dbReference type="SUPFAM" id="SSF52540">
    <property type="entry name" value="P-loop containing nucleoside triphosphate hydrolases"/>
    <property type="match status" value="1"/>
</dbReference>
<keyword evidence="1" id="KW-0808">Transferase</keyword>
<accession>A0A2I0QR23</accession>
<protein>
    <submittedName>
        <fullName evidence="1">Uridine kinase</fullName>
    </submittedName>
</protein>
<dbReference type="Proteomes" id="UP000243524">
    <property type="component" value="Unassembled WGS sequence"/>
</dbReference>
<dbReference type="AlphaFoldDB" id="A0A2I0QR23"/>
<dbReference type="RefSeq" id="WP_101332532.1">
    <property type="nucleotide sequence ID" value="NZ_PJNH01000004.1"/>
</dbReference>
<dbReference type="Pfam" id="PF13238">
    <property type="entry name" value="AAA_18"/>
    <property type="match status" value="1"/>
</dbReference>
<proteinExistence type="predicted"/>
<evidence type="ECO:0000313" key="1">
    <source>
        <dbReference type="EMBL" id="PKR76782.1"/>
    </source>
</evidence>
<name>A0A2I0QR23_9BACI</name>
<dbReference type="Gene3D" id="3.40.50.300">
    <property type="entry name" value="P-loop containing nucleotide triphosphate hydrolases"/>
    <property type="match status" value="1"/>
</dbReference>
<reference evidence="1 2" key="1">
    <citation type="submission" date="2017-06" db="EMBL/GenBank/DDBJ databases">
        <title>the draft geome sequence of Illustriluteabacillus marina B3227.</title>
        <authorList>
            <person name="He R.-H."/>
            <person name="Du Z.-J."/>
        </authorList>
    </citation>
    <scope>NUCLEOTIDE SEQUENCE [LARGE SCALE GENOMIC DNA]</scope>
    <source>
        <strain evidence="1 2">B3227</strain>
    </source>
</reference>
<keyword evidence="2" id="KW-1185">Reference proteome</keyword>